<evidence type="ECO:0000313" key="3">
    <source>
        <dbReference type="Proteomes" id="UP001271007"/>
    </source>
</evidence>
<dbReference type="Gene3D" id="3.40.710.10">
    <property type="entry name" value="DD-peptidase/beta-lactamase superfamily"/>
    <property type="match status" value="1"/>
</dbReference>
<dbReference type="Pfam" id="PF00144">
    <property type="entry name" value="Beta-lactamase"/>
    <property type="match status" value="1"/>
</dbReference>
<dbReference type="InterPro" id="IPR050789">
    <property type="entry name" value="Diverse_Enzym_Activities"/>
</dbReference>
<dbReference type="InterPro" id="IPR012338">
    <property type="entry name" value="Beta-lactam/transpept-like"/>
</dbReference>
<protein>
    <recommendedName>
        <fullName evidence="1">Beta-lactamase-related domain-containing protein</fullName>
    </recommendedName>
</protein>
<feature type="domain" description="Beta-lactamase-related" evidence="1">
    <location>
        <begin position="1"/>
        <end position="177"/>
    </location>
</feature>
<dbReference type="AlphaFoldDB" id="A0AAJ0LXL0"/>
<keyword evidence="3" id="KW-1185">Reference proteome</keyword>
<dbReference type="PANTHER" id="PTHR43283:SF7">
    <property type="entry name" value="BETA-LACTAMASE-RELATED DOMAIN-CONTAINING PROTEIN"/>
    <property type="match status" value="1"/>
</dbReference>
<evidence type="ECO:0000259" key="1">
    <source>
        <dbReference type="Pfam" id="PF00144"/>
    </source>
</evidence>
<dbReference type="EMBL" id="JAWDJX010000001">
    <property type="protein sequence ID" value="KAK3059172.1"/>
    <property type="molecule type" value="Genomic_DNA"/>
</dbReference>
<evidence type="ECO:0000313" key="2">
    <source>
        <dbReference type="EMBL" id="KAK3059172.1"/>
    </source>
</evidence>
<accession>A0AAJ0LXL0</accession>
<reference evidence="2" key="1">
    <citation type="submission" date="2023-04" db="EMBL/GenBank/DDBJ databases">
        <title>Black Yeasts Isolated from many extreme environments.</title>
        <authorList>
            <person name="Coleine C."/>
            <person name="Stajich J.E."/>
            <person name="Selbmann L."/>
        </authorList>
    </citation>
    <scope>NUCLEOTIDE SEQUENCE</scope>
    <source>
        <strain evidence="2">CCFEE 5312</strain>
    </source>
</reference>
<gene>
    <name evidence="2" type="ORF">LTR09_000738</name>
</gene>
<comment type="caution">
    <text evidence="2">The sequence shown here is derived from an EMBL/GenBank/DDBJ whole genome shotgun (WGS) entry which is preliminary data.</text>
</comment>
<organism evidence="2 3">
    <name type="scientific">Extremus antarcticus</name>
    <dbReference type="NCBI Taxonomy" id="702011"/>
    <lineage>
        <taxon>Eukaryota</taxon>
        <taxon>Fungi</taxon>
        <taxon>Dikarya</taxon>
        <taxon>Ascomycota</taxon>
        <taxon>Pezizomycotina</taxon>
        <taxon>Dothideomycetes</taxon>
        <taxon>Dothideomycetidae</taxon>
        <taxon>Mycosphaerellales</taxon>
        <taxon>Extremaceae</taxon>
        <taxon>Extremus</taxon>
    </lineage>
</organism>
<dbReference type="PANTHER" id="PTHR43283">
    <property type="entry name" value="BETA-LACTAMASE-RELATED"/>
    <property type="match status" value="1"/>
</dbReference>
<sequence>MSMTKSITGLVCGILTQQGVLDVEKFVTAYVPGMEGTQYEKVTVRECLDMRSGNAFDDSSPAYRKAWAWIPLNSDDKPTDLHQFISTFEWVPAPKADGLEGAAFDYNSANTDLVGWVVERATGKKFADLVSELIWQPMGAESDAYVTVDRAGSARAAGGMCATVRDIARLGQLVLHDDNGVVPIGWINNMLNNGPK</sequence>
<dbReference type="InterPro" id="IPR001466">
    <property type="entry name" value="Beta-lactam-related"/>
</dbReference>
<proteinExistence type="predicted"/>
<dbReference type="Proteomes" id="UP001271007">
    <property type="component" value="Unassembled WGS sequence"/>
</dbReference>
<name>A0AAJ0LXL0_9PEZI</name>
<dbReference type="SUPFAM" id="SSF56601">
    <property type="entry name" value="beta-lactamase/transpeptidase-like"/>
    <property type="match status" value="1"/>
</dbReference>